<evidence type="ECO:0000256" key="7">
    <source>
        <dbReference type="ARBA" id="ARBA00022692"/>
    </source>
</evidence>
<protein>
    <recommendedName>
        <fullName evidence="3">Magnesium transport protein CorA</fullName>
    </recommendedName>
</protein>
<dbReference type="PANTHER" id="PTHR47685:SF1">
    <property type="entry name" value="MAGNESIUM TRANSPORT PROTEIN CORA"/>
    <property type="match status" value="1"/>
</dbReference>
<keyword evidence="4" id="KW-0813">Transport</keyword>
<sequence>MIVVYRMVDPMERDDTNVCRLERQVLPPGEALPADAVWIDLVAPTREEDRLVEQHLGIEIPTREDMEDIEPSELLYSENGARYMTVRLLFAADSDDPDITAVTFILKGAALVTVRYDEPRAFGMFANRAGKQGGCGASAEEVFAGLIETIIDRLAEVLQATGSSIDRISRAVFDVADKMTGRHGEYQKTLRDLGRYGTLISMSRESLVSIERLLLFLSVVYRATRVPVELREQVRTTLRDLQSLEEHATFQSGKIQFLLDATLGLVNLEQNNIIKLFSVMAVVFMPPTLIASIYGMNFKDMPELDLWFGYPSALLAMVAAAIAPYLFFRWKRWL</sequence>
<proteinExistence type="inferred from homology"/>
<keyword evidence="9 13" id="KW-1133">Transmembrane helix</keyword>
<dbReference type="SUPFAM" id="SSF143865">
    <property type="entry name" value="CorA soluble domain-like"/>
    <property type="match status" value="1"/>
</dbReference>
<dbReference type="EMBL" id="JACIEN010000001">
    <property type="protein sequence ID" value="MBB4015336.1"/>
    <property type="molecule type" value="Genomic_DNA"/>
</dbReference>
<keyword evidence="6" id="KW-0997">Cell inner membrane</keyword>
<evidence type="ECO:0000256" key="5">
    <source>
        <dbReference type="ARBA" id="ARBA00022475"/>
    </source>
</evidence>
<evidence type="ECO:0000256" key="11">
    <source>
        <dbReference type="ARBA" id="ARBA00023136"/>
    </source>
</evidence>
<keyword evidence="5" id="KW-1003">Cell membrane</keyword>
<evidence type="ECO:0000256" key="13">
    <source>
        <dbReference type="SAM" id="Phobius"/>
    </source>
</evidence>
<evidence type="ECO:0000256" key="6">
    <source>
        <dbReference type="ARBA" id="ARBA00022519"/>
    </source>
</evidence>
<evidence type="ECO:0000256" key="10">
    <source>
        <dbReference type="ARBA" id="ARBA00023065"/>
    </source>
</evidence>
<dbReference type="AlphaFoldDB" id="A0A840BX43"/>
<dbReference type="InterPro" id="IPR045863">
    <property type="entry name" value="CorA_TM1_TM2"/>
</dbReference>
<dbReference type="InterPro" id="IPR050829">
    <property type="entry name" value="CorA_MIT"/>
</dbReference>
<dbReference type="SUPFAM" id="SSF144083">
    <property type="entry name" value="Magnesium transport protein CorA, transmembrane region"/>
    <property type="match status" value="1"/>
</dbReference>
<dbReference type="Gene3D" id="1.20.58.340">
    <property type="entry name" value="Magnesium transport protein CorA, transmembrane region"/>
    <property type="match status" value="1"/>
</dbReference>
<name>A0A840BX43_9HYPH</name>
<keyword evidence="8" id="KW-0460">Magnesium</keyword>
<evidence type="ECO:0000256" key="8">
    <source>
        <dbReference type="ARBA" id="ARBA00022842"/>
    </source>
</evidence>
<feature type="transmembrane region" description="Helical" evidence="13">
    <location>
        <begin position="308"/>
        <end position="328"/>
    </location>
</feature>
<comment type="caution">
    <text evidence="14">The sequence shown here is derived from an EMBL/GenBank/DDBJ whole genome shotgun (WGS) entry which is preliminary data.</text>
</comment>
<keyword evidence="7 13" id="KW-0812">Transmembrane</keyword>
<evidence type="ECO:0000256" key="3">
    <source>
        <dbReference type="ARBA" id="ARBA00019439"/>
    </source>
</evidence>
<dbReference type="GO" id="GO:0015099">
    <property type="term" value="F:nickel cation transmembrane transporter activity"/>
    <property type="evidence" value="ECO:0007669"/>
    <property type="project" value="TreeGrafter"/>
</dbReference>
<dbReference type="GO" id="GO:0005886">
    <property type="term" value="C:plasma membrane"/>
    <property type="evidence" value="ECO:0007669"/>
    <property type="project" value="UniProtKB-SubCell"/>
</dbReference>
<evidence type="ECO:0000256" key="12">
    <source>
        <dbReference type="ARBA" id="ARBA00034269"/>
    </source>
</evidence>
<organism evidence="14 15">
    <name type="scientific">Chelatococcus caeni</name>
    <dbReference type="NCBI Taxonomy" id="1348468"/>
    <lineage>
        <taxon>Bacteria</taxon>
        <taxon>Pseudomonadati</taxon>
        <taxon>Pseudomonadota</taxon>
        <taxon>Alphaproteobacteria</taxon>
        <taxon>Hyphomicrobiales</taxon>
        <taxon>Chelatococcaceae</taxon>
        <taxon>Chelatococcus</taxon>
    </lineage>
</organism>
<dbReference type="Proteomes" id="UP000577362">
    <property type="component" value="Unassembled WGS sequence"/>
</dbReference>
<dbReference type="InterPro" id="IPR002523">
    <property type="entry name" value="MgTranspt_CorA/ZnTranspt_ZntB"/>
</dbReference>
<evidence type="ECO:0000256" key="2">
    <source>
        <dbReference type="ARBA" id="ARBA00009765"/>
    </source>
</evidence>
<dbReference type="FunFam" id="1.20.58.340:FF:000001">
    <property type="entry name" value="Magnesium transport protein CorA"/>
    <property type="match status" value="1"/>
</dbReference>
<dbReference type="GO" id="GO:0015095">
    <property type="term" value="F:magnesium ion transmembrane transporter activity"/>
    <property type="evidence" value="ECO:0007669"/>
    <property type="project" value="TreeGrafter"/>
</dbReference>
<dbReference type="GO" id="GO:0015087">
    <property type="term" value="F:cobalt ion transmembrane transporter activity"/>
    <property type="evidence" value="ECO:0007669"/>
    <property type="project" value="TreeGrafter"/>
</dbReference>
<evidence type="ECO:0000313" key="15">
    <source>
        <dbReference type="Proteomes" id="UP000577362"/>
    </source>
</evidence>
<keyword evidence="11 13" id="KW-0472">Membrane</keyword>
<comment type="catalytic activity">
    <reaction evidence="12">
        <text>Mg(2+)(in) = Mg(2+)(out)</text>
        <dbReference type="Rhea" id="RHEA:29827"/>
        <dbReference type="ChEBI" id="CHEBI:18420"/>
    </reaction>
</comment>
<comment type="subcellular location">
    <subcellularLocation>
        <location evidence="1">Cell inner membrane</location>
        <topology evidence="1">Multi-pass membrane protein</topology>
    </subcellularLocation>
</comment>
<gene>
    <name evidence="14" type="ORF">GGR16_000342</name>
</gene>
<dbReference type="PANTHER" id="PTHR47685">
    <property type="entry name" value="MAGNESIUM TRANSPORT PROTEIN CORA"/>
    <property type="match status" value="1"/>
</dbReference>
<dbReference type="Gene3D" id="3.30.460.20">
    <property type="entry name" value="CorA soluble domain-like"/>
    <property type="match status" value="1"/>
</dbReference>
<keyword evidence="10" id="KW-0406">Ion transport</keyword>
<dbReference type="InterPro" id="IPR045861">
    <property type="entry name" value="CorA_cytoplasmic_dom"/>
</dbReference>
<dbReference type="CDD" id="cd12837">
    <property type="entry name" value="EcCorA-like_u1"/>
    <property type="match status" value="1"/>
</dbReference>
<evidence type="ECO:0000256" key="4">
    <source>
        <dbReference type="ARBA" id="ARBA00022448"/>
    </source>
</evidence>
<feature type="transmembrane region" description="Helical" evidence="13">
    <location>
        <begin position="276"/>
        <end position="296"/>
    </location>
</feature>
<comment type="similarity">
    <text evidence="2">Belongs to the CorA metal ion transporter (MIT) (TC 1.A.35) family.</text>
</comment>
<dbReference type="Pfam" id="PF01544">
    <property type="entry name" value="CorA"/>
    <property type="match status" value="1"/>
</dbReference>
<accession>A0A840BX43</accession>
<evidence type="ECO:0000256" key="1">
    <source>
        <dbReference type="ARBA" id="ARBA00004429"/>
    </source>
</evidence>
<evidence type="ECO:0000313" key="14">
    <source>
        <dbReference type="EMBL" id="MBB4015336.1"/>
    </source>
</evidence>
<reference evidence="14 15" key="1">
    <citation type="submission" date="2020-08" db="EMBL/GenBank/DDBJ databases">
        <title>Genomic Encyclopedia of Type Strains, Phase IV (KMG-IV): sequencing the most valuable type-strain genomes for metagenomic binning, comparative biology and taxonomic classification.</title>
        <authorList>
            <person name="Goeker M."/>
        </authorList>
    </citation>
    <scope>NUCLEOTIDE SEQUENCE [LARGE SCALE GENOMIC DNA]</scope>
    <source>
        <strain evidence="14 15">DSM 103737</strain>
    </source>
</reference>
<keyword evidence="15" id="KW-1185">Reference proteome</keyword>
<evidence type="ECO:0000256" key="9">
    <source>
        <dbReference type="ARBA" id="ARBA00022989"/>
    </source>
</evidence>
<dbReference type="RefSeq" id="WP_183315531.1">
    <property type="nucleotide sequence ID" value="NZ_JACIEN010000001.1"/>
</dbReference>